<evidence type="ECO:0000313" key="10">
    <source>
        <dbReference type="Proteomes" id="UP000007967"/>
    </source>
</evidence>
<keyword evidence="2" id="KW-1003">Cell membrane</keyword>
<evidence type="ECO:0000256" key="2">
    <source>
        <dbReference type="ARBA" id="ARBA00022475"/>
    </source>
</evidence>
<dbReference type="SUPFAM" id="SSF103473">
    <property type="entry name" value="MFS general substrate transporter"/>
    <property type="match status" value="1"/>
</dbReference>
<dbReference type="eggNOG" id="COG2814">
    <property type="taxonomic scope" value="Bacteria"/>
</dbReference>
<evidence type="ECO:0000313" key="9">
    <source>
        <dbReference type="EMBL" id="ADB29540.1"/>
    </source>
</evidence>
<feature type="transmembrane region" description="Helical" evidence="7">
    <location>
        <begin position="321"/>
        <end position="343"/>
    </location>
</feature>
<dbReference type="PROSITE" id="PS50850">
    <property type="entry name" value="MFS"/>
    <property type="match status" value="1"/>
</dbReference>
<feature type="region of interest" description="Disordered" evidence="6">
    <location>
        <begin position="382"/>
        <end position="446"/>
    </location>
</feature>
<dbReference type="STRING" id="479435.Kfla_0416"/>
<evidence type="ECO:0000256" key="7">
    <source>
        <dbReference type="SAM" id="Phobius"/>
    </source>
</evidence>
<keyword evidence="10" id="KW-1185">Reference proteome</keyword>
<comment type="subcellular location">
    <subcellularLocation>
        <location evidence="1">Cell membrane</location>
        <topology evidence="1">Multi-pass membrane protein</topology>
    </subcellularLocation>
</comment>
<evidence type="ECO:0000256" key="3">
    <source>
        <dbReference type="ARBA" id="ARBA00022692"/>
    </source>
</evidence>
<dbReference type="PANTHER" id="PTHR43124:SF3">
    <property type="entry name" value="CHLORAMPHENICOL EFFLUX PUMP RV0191"/>
    <property type="match status" value="1"/>
</dbReference>
<dbReference type="InterPro" id="IPR011701">
    <property type="entry name" value="MFS"/>
</dbReference>
<dbReference type="Gene3D" id="1.20.1250.20">
    <property type="entry name" value="MFS general substrate transporter like domains"/>
    <property type="match status" value="2"/>
</dbReference>
<dbReference type="RefSeq" id="WP_012918097.1">
    <property type="nucleotide sequence ID" value="NC_013729.1"/>
</dbReference>
<gene>
    <name evidence="9" type="ordered locus">Kfla_0416</name>
</gene>
<keyword evidence="5 7" id="KW-0472">Membrane</keyword>
<organism evidence="9 10">
    <name type="scientific">Kribbella flavida (strain DSM 17836 / JCM 10339 / NBRC 14399)</name>
    <dbReference type="NCBI Taxonomy" id="479435"/>
    <lineage>
        <taxon>Bacteria</taxon>
        <taxon>Bacillati</taxon>
        <taxon>Actinomycetota</taxon>
        <taxon>Actinomycetes</taxon>
        <taxon>Propionibacteriales</taxon>
        <taxon>Kribbellaceae</taxon>
        <taxon>Kribbella</taxon>
    </lineage>
</organism>
<evidence type="ECO:0000256" key="1">
    <source>
        <dbReference type="ARBA" id="ARBA00004651"/>
    </source>
</evidence>
<evidence type="ECO:0000259" key="8">
    <source>
        <dbReference type="PROSITE" id="PS50850"/>
    </source>
</evidence>
<dbReference type="InterPro" id="IPR050189">
    <property type="entry name" value="MFS_Efflux_Transporters"/>
</dbReference>
<feature type="transmembrane region" description="Helical" evidence="7">
    <location>
        <begin position="158"/>
        <end position="180"/>
    </location>
</feature>
<evidence type="ECO:0000256" key="4">
    <source>
        <dbReference type="ARBA" id="ARBA00022989"/>
    </source>
</evidence>
<feature type="transmembrane region" description="Helical" evidence="7">
    <location>
        <begin position="290"/>
        <end position="309"/>
    </location>
</feature>
<evidence type="ECO:0000256" key="6">
    <source>
        <dbReference type="SAM" id="MobiDB-lite"/>
    </source>
</evidence>
<dbReference type="Proteomes" id="UP000007967">
    <property type="component" value="Chromosome"/>
</dbReference>
<dbReference type="InterPro" id="IPR020846">
    <property type="entry name" value="MFS_dom"/>
</dbReference>
<protein>
    <submittedName>
        <fullName evidence="9">Major facilitator superfamily MFS_1</fullName>
    </submittedName>
</protein>
<dbReference type="InterPro" id="IPR036259">
    <property type="entry name" value="MFS_trans_sf"/>
</dbReference>
<reference evidence="9 10" key="2">
    <citation type="journal article" date="2010" name="Stand. Genomic Sci.">
        <title>Complete genome sequence of Kribbella flavida type strain (IFO 14399).</title>
        <authorList>
            <person name="Pukall R."/>
            <person name="Lapidus A."/>
            <person name="Glavina Del Rio T."/>
            <person name="Copeland A."/>
            <person name="Tice H."/>
            <person name="Cheng J.-F."/>
            <person name="Lucas S."/>
            <person name="Chen F."/>
            <person name="Nolan M."/>
            <person name="LaButti K."/>
            <person name="Pati A."/>
            <person name="Ivanova N."/>
            <person name="Mavrommatis K."/>
            <person name="Mikhailova N."/>
            <person name="Pitluck S."/>
            <person name="Bruce D."/>
            <person name="Goodwin L."/>
            <person name="Land M."/>
            <person name="Hauser L."/>
            <person name="Chang Y.-J."/>
            <person name="Jeffries C.D."/>
            <person name="Chen A."/>
            <person name="Palaniappan K."/>
            <person name="Chain P."/>
            <person name="Rohde M."/>
            <person name="Goeker M."/>
            <person name="Bristow J."/>
            <person name="Eisen J.A."/>
            <person name="Markowitz V."/>
            <person name="Hugenholtz P."/>
            <person name="Kyrpides N.C."/>
            <person name="Klenk H.-P."/>
            <person name="Brettin T."/>
        </authorList>
    </citation>
    <scope>NUCLEOTIDE SEQUENCE [LARGE SCALE GENOMIC DNA]</scope>
    <source>
        <strain evidence="10">DSM 17836 / JCM 10339 / NBRC 14399</strain>
    </source>
</reference>
<dbReference type="KEGG" id="kfl:Kfla_0416"/>
<feature type="transmembrane region" description="Helical" evidence="7">
    <location>
        <begin position="235"/>
        <end position="254"/>
    </location>
</feature>
<dbReference type="PANTHER" id="PTHR43124">
    <property type="entry name" value="PURINE EFFLUX PUMP PBUE"/>
    <property type="match status" value="1"/>
</dbReference>
<sequence length="446" mass="44796">MPLAVYVLGLAIFAQGTSELMLAGLLPELSADLGVSIPDAGLLISAFAVGMLVGAPVLAVVTLRWPRRTALLTFLAIFALTHVVGALTPNYEVLFATRVVGAFVYAGFWAVAAVTALNLVPADRRGRAMSVVAGGLTLATIVGLPAGTVVGQHLGWRAAFWGVALLSTAAMAGVLATIPGGKPATAPRIFDEVGAFANPRLWLAYSTTALSVGALIVSFSYFAPLLTEVTGLSAGWVPIVLALYGVGALIGITVGGRTSDRRPFGTLLVGLGGLVVLSVALALWAGQPAAVVAVIVLLGVFGFATNPAVNTRVFRLAESAPTLAAAVNVSAFNVGITVAPWLGGLAIEAGAGYRSLGWIGAAIGALALLTVVVAALQAARTPGADQPAGTPGAEQPAGTPGAEQPAGSLRTDQPAAATRTDEPVSDRAGTAGEDNLCGVSRAASGQ</sequence>
<dbReference type="HOGENOM" id="CLU_001265_61_2_11"/>
<keyword evidence="3 7" id="KW-0812">Transmembrane</keyword>
<dbReference type="AlphaFoldDB" id="D2PUM2"/>
<dbReference type="OrthoDB" id="9814237at2"/>
<feature type="transmembrane region" description="Helical" evidence="7">
    <location>
        <begin position="201"/>
        <end position="223"/>
    </location>
</feature>
<dbReference type="Pfam" id="PF07690">
    <property type="entry name" value="MFS_1"/>
    <property type="match status" value="1"/>
</dbReference>
<feature type="domain" description="Major facilitator superfamily (MFS) profile" evidence="8">
    <location>
        <begin position="4"/>
        <end position="382"/>
    </location>
</feature>
<feature type="transmembrane region" description="Helical" evidence="7">
    <location>
        <begin position="131"/>
        <end position="152"/>
    </location>
</feature>
<dbReference type="EMBL" id="CP001736">
    <property type="protein sequence ID" value="ADB29540.1"/>
    <property type="molecule type" value="Genomic_DNA"/>
</dbReference>
<name>D2PUM2_KRIFD</name>
<keyword evidence="4 7" id="KW-1133">Transmembrane helix</keyword>
<feature type="transmembrane region" description="Helical" evidence="7">
    <location>
        <begin position="99"/>
        <end position="119"/>
    </location>
</feature>
<evidence type="ECO:0000256" key="5">
    <source>
        <dbReference type="ARBA" id="ARBA00023136"/>
    </source>
</evidence>
<dbReference type="NCBIfam" id="NF033135">
    <property type="entry name" value="cmx_cmrA"/>
    <property type="match status" value="1"/>
</dbReference>
<reference evidence="10" key="1">
    <citation type="submission" date="2009-09" db="EMBL/GenBank/DDBJ databases">
        <title>The complete genome of Kribbella flavida DSM 17836.</title>
        <authorList>
            <consortium name="US DOE Joint Genome Institute (JGI-PGF)"/>
            <person name="Lucas S."/>
            <person name="Copeland A."/>
            <person name="Lapidus A."/>
            <person name="Glavina del Rio T."/>
            <person name="Dalin E."/>
            <person name="Tice H."/>
            <person name="Bruce D."/>
            <person name="Goodwin L."/>
            <person name="Pitluck S."/>
            <person name="Kyrpides N."/>
            <person name="Mavromatis K."/>
            <person name="Ivanova N."/>
            <person name="Saunders E."/>
            <person name="Brettin T."/>
            <person name="Detter J.C."/>
            <person name="Han C."/>
            <person name="Larimer F."/>
            <person name="Land M."/>
            <person name="Hauser L."/>
            <person name="Markowitz V."/>
            <person name="Cheng J.-F."/>
            <person name="Hugenholtz P."/>
            <person name="Woyke T."/>
            <person name="Wu D."/>
            <person name="Pukall R."/>
            <person name="Klenk H.-P."/>
            <person name="Eisen J.A."/>
        </authorList>
    </citation>
    <scope>NUCLEOTIDE SEQUENCE [LARGE SCALE GENOMIC DNA]</scope>
    <source>
        <strain evidence="10">DSM 17836 / JCM 10339 / NBRC 14399</strain>
    </source>
</reference>
<proteinExistence type="predicted"/>
<feature type="transmembrane region" description="Helical" evidence="7">
    <location>
        <begin position="266"/>
        <end position="284"/>
    </location>
</feature>
<dbReference type="GO" id="GO:0022857">
    <property type="term" value="F:transmembrane transporter activity"/>
    <property type="evidence" value="ECO:0007669"/>
    <property type="project" value="InterPro"/>
</dbReference>
<accession>D2PUM2</accession>
<dbReference type="GO" id="GO:0005886">
    <property type="term" value="C:plasma membrane"/>
    <property type="evidence" value="ECO:0007669"/>
    <property type="project" value="UniProtKB-SubCell"/>
</dbReference>
<feature type="transmembrane region" description="Helical" evidence="7">
    <location>
        <begin position="70"/>
        <end position="87"/>
    </location>
</feature>
<feature type="transmembrane region" description="Helical" evidence="7">
    <location>
        <begin position="355"/>
        <end position="376"/>
    </location>
</feature>
<feature type="transmembrane region" description="Helical" evidence="7">
    <location>
        <begin position="42"/>
        <end position="63"/>
    </location>
</feature>
<dbReference type="CDD" id="cd17324">
    <property type="entry name" value="MFS_NepI_like"/>
    <property type="match status" value="1"/>
</dbReference>